<dbReference type="EMBL" id="JAXOVC010000015">
    <property type="protein sequence ID" value="KAK4493855.1"/>
    <property type="molecule type" value="Genomic_DNA"/>
</dbReference>
<keyword evidence="3" id="KW-1185">Reference proteome</keyword>
<feature type="region of interest" description="Disordered" evidence="1">
    <location>
        <begin position="475"/>
        <end position="748"/>
    </location>
</feature>
<evidence type="ECO:0008006" key="4">
    <source>
        <dbReference type="Google" id="ProtNLM"/>
    </source>
</evidence>
<reference evidence="2 3" key="1">
    <citation type="journal article" date="2023" name="G3 (Bethesda)">
        <title>A chromosome-level genome assembly of Zasmidium syzygii isolated from banana leaves.</title>
        <authorList>
            <person name="van Westerhoven A.C."/>
            <person name="Mehrabi R."/>
            <person name="Talebi R."/>
            <person name="Steentjes M.B.F."/>
            <person name="Corcolon B."/>
            <person name="Chong P.A."/>
            <person name="Kema G.H.J."/>
            <person name="Seidl M.F."/>
        </authorList>
    </citation>
    <scope>NUCLEOTIDE SEQUENCE [LARGE SCALE GENOMIC DNA]</scope>
    <source>
        <strain evidence="2 3">P124</strain>
    </source>
</reference>
<feature type="region of interest" description="Disordered" evidence="1">
    <location>
        <begin position="114"/>
        <end position="135"/>
    </location>
</feature>
<dbReference type="Proteomes" id="UP001305779">
    <property type="component" value="Unassembled WGS sequence"/>
</dbReference>
<feature type="compositionally biased region" description="Low complexity" evidence="1">
    <location>
        <begin position="1"/>
        <end position="18"/>
    </location>
</feature>
<protein>
    <recommendedName>
        <fullName evidence="4">Myb-like domain-containing protein</fullName>
    </recommendedName>
</protein>
<comment type="caution">
    <text evidence="2">The sequence shown here is derived from an EMBL/GenBank/DDBJ whole genome shotgun (WGS) entry which is preliminary data.</text>
</comment>
<name>A0ABR0DXY1_ZASCE</name>
<proteinExistence type="predicted"/>
<gene>
    <name evidence="2" type="ORF">PRZ48_015040</name>
</gene>
<feature type="compositionally biased region" description="Acidic residues" evidence="1">
    <location>
        <begin position="77"/>
        <end position="86"/>
    </location>
</feature>
<feature type="compositionally biased region" description="Low complexity" evidence="1">
    <location>
        <begin position="28"/>
        <end position="53"/>
    </location>
</feature>
<feature type="compositionally biased region" description="Polar residues" evidence="1">
    <location>
        <begin position="119"/>
        <end position="135"/>
    </location>
</feature>
<feature type="compositionally biased region" description="Acidic residues" evidence="1">
    <location>
        <begin position="651"/>
        <end position="661"/>
    </location>
</feature>
<feature type="compositionally biased region" description="Polar residues" evidence="1">
    <location>
        <begin position="669"/>
        <end position="682"/>
    </location>
</feature>
<evidence type="ECO:0000256" key="1">
    <source>
        <dbReference type="SAM" id="MobiDB-lite"/>
    </source>
</evidence>
<evidence type="ECO:0000313" key="3">
    <source>
        <dbReference type="Proteomes" id="UP001305779"/>
    </source>
</evidence>
<feature type="compositionally biased region" description="Basic and acidic residues" evidence="1">
    <location>
        <begin position="547"/>
        <end position="558"/>
    </location>
</feature>
<feature type="compositionally biased region" description="Polar residues" evidence="1">
    <location>
        <begin position="706"/>
        <end position="717"/>
    </location>
</feature>
<feature type="compositionally biased region" description="Acidic residues" evidence="1">
    <location>
        <begin position="490"/>
        <end position="519"/>
    </location>
</feature>
<feature type="region of interest" description="Disordered" evidence="1">
    <location>
        <begin position="1"/>
        <end position="86"/>
    </location>
</feature>
<dbReference type="CDD" id="cd00167">
    <property type="entry name" value="SANT"/>
    <property type="match status" value="1"/>
</dbReference>
<evidence type="ECO:0000313" key="2">
    <source>
        <dbReference type="EMBL" id="KAK4493855.1"/>
    </source>
</evidence>
<feature type="compositionally biased region" description="Basic and acidic residues" evidence="1">
    <location>
        <begin position="684"/>
        <end position="694"/>
    </location>
</feature>
<dbReference type="InterPro" id="IPR001005">
    <property type="entry name" value="SANT/Myb"/>
</dbReference>
<accession>A0ABR0DXY1</accession>
<feature type="compositionally biased region" description="Basic and acidic residues" evidence="1">
    <location>
        <begin position="586"/>
        <end position="597"/>
    </location>
</feature>
<dbReference type="Gene3D" id="1.10.10.60">
    <property type="entry name" value="Homeodomain-like"/>
    <property type="match status" value="1"/>
</dbReference>
<organism evidence="2 3">
    <name type="scientific">Zasmidium cellare</name>
    <name type="common">Wine cellar mold</name>
    <name type="synonym">Racodium cellare</name>
    <dbReference type="NCBI Taxonomy" id="395010"/>
    <lineage>
        <taxon>Eukaryota</taxon>
        <taxon>Fungi</taxon>
        <taxon>Dikarya</taxon>
        <taxon>Ascomycota</taxon>
        <taxon>Pezizomycotina</taxon>
        <taxon>Dothideomycetes</taxon>
        <taxon>Dothideomycetidae</taxon>
        <taxon>Mycosphaerellales</taxon>
        <taxon>Mycosphaerellaceae</taxon>
        <taxon>Zasmidium</taxon>
    </lineage>
</organism>
<sequence>MAKITGASTAPSSSAPARTLRRTRSQSAEPAATAPAPQTTAAVRTRGGRTTRASSEQAEDGRRRKNNAAPAVADLTTVEEDEDDDEDAQLQAHIAQSQAPPSEADHADTRTTFNRRRISTASAISGTTAKTSFSQEEIEQMDPEIMIDALPTLATAADEFAHFLAPDGSETSSALWKDIRTAGTRLSKIYDRRQTPFNFHKRSFGSQEYIQPRNVLRAFLGVHSMEDVPKAPWRPDHILFKANLAEMLNTVLITCDTDQWTSTGSDALERLHAAFPDAIAGNDFDFTALAYYLDLTAQLTIRRMDASIESEPNFSPHAVVDNLFYDDDGTFRHMEELGLTRTSDENRDRALQVIQKLAEELNKPFRNRTGSGAAAANGKLKAKYRWDLLKMHTLKYFEERRSQLTERIAKAGGVAKISEALTQEVERRKDLKVADGIRLSHKKPQSTPRTSLAGMAALKQLEESDSEDELAPLAPAASQAMSVQPRGREDEAEAGTEELEEEPEEEPEQQPEIQLELELEPEHESGPAPASEPLFMPQSESEPQPEPQRHVEVVERDFAPISPSPGKASVKSMSNENFRMASSFQERQRQRQRESSQRSRGRFIDPQPNAVFVEWNEDELSQQGSQRPAASQFRDPRISPSKGKRTRTQVEEDEEEEEYDNIPDPTQDEGFQTDTRDMSTANQRRKEVSFERQTRPLPRYRPLDTARSTAGPSNYRSTAPEPEPRPSPAKRQRLNPGSSVVPVNEPVAAGDRPLSVDELYARSKIYARQNSVVAYKPKAQQQRRQWSDEEEAALMKLIEEHGGDGISYSTLKNLDAALEDDAKLELRSAEDLRFKARNMKVTLLVGLGGQENLPANWEYVMLDKKAIDKLRQKGVPYTQDRQRDRMY</sequence>